<reference evidence="2 3" key="2">
    <citation type="journal article" date="2023" name="Plant Pathol.">
        <title>Dismantling and reorganizing Pseudomonas marginalis sensu#lato.</title>
        <authorList>
            <person name="Sawada H."/>
            <person name="Fujikawa T."/>
            <person name="Satou M."/>
        </authorList>
    </citation>
    <scope>NUCLEOTIDE SEQUENCE [LARGE SCALE GENOMIC DNA]</scope>
    <source>
        <strain evidence="2 3">MAFF 302030</strain>
    </source>
</reference>
<evidence type="ECO:0000313" key="3">
    <source>
        <dbReference type="Proteomes" id="UP001155059"/>
    </source>
</evidence>
<dbReference type="Proteomes" id="UP001155059">
    <property type="component" value="Unassembled WGS sequence"/>
</dbReference>
<feature type="transmembrane region" description="Helical" evidence="1">
    <location>
        <begin position="86"/>
        <end position="106"/>
    </location>
</feature>
<dbReference type="RefSeq" id="WP_268266089.1">
    <property type="nucleotide sequence ID" value="NZ_JALQCW010000056.1"/>
</dbReference>
<dbReference type="InterPro" id="IPR049713">
    <property type="entry name" value="Pr6Pr-like"/>
</dbReference>
<organism evidence="2 3">
    <name type="scientific">Pseudomonas morbosilactucae</name>
    <dbReference type="NCBI Taxonomy" id="2938197"/>
    <lineage>
        <taxon>Bacteria</taxon>
        <taxon>Pseudomonadati</taxon>
        <taxon>Pseudomonadota</taxon>
        <taxon>Gammaproteobacteria</taxon>
        <taxon>Pseudomonadales</taxon>
        <taxon>Pseudomonadaceae</taxon>
        <taxon>Pseudomonas</taxon>
    </lineage>
</organism>
<feature type="transmembrane region" description="Helical" evidence="1">
    <location>
        <begin position="118"/>
        <end position="138"/>
    </location>
</feature>
<evidence type="ECO:0000313" key="2">
    <source>
        <dbReference type="EMBL" id="MCK9800014.1"/>
    </source>
</evidence>
<dbReference type="NCBIfam" id="NF038065">
    <property type="entry name" value="Pr6Pr"/>
    <property type="match status" value="1"/>
</dbReference>
<keyword evidence="1" id="KW-1133">Transmembrane helix</keyword>
<feature type="transmembrane region" description="Helical" evidence="1">
    <location>
        <begin position="186"/>
        <end position="210"/>
    </location>
</feature>
<feature type="transmembrane region" description="Helical" evidence="1">
    <location>
        <begin position="49"/>
        <end position="74"/>
    </location>
</feature>
<dbReference type="AlphaFoldDB" id="A0A9X1YXY5"/>
<accession>A0A9X1YXY5</accession>
<keyword evidence="1" id="KW-0472">Membrane</keyword>
<feature type="transmembrane region" description="Helical" evidence="1">
    <location>
        <begin position="15"/>
        <end position="37"/>
    </location>
</feature>
<reference evidence="2 3" key="1">
    <citation type="journal article" date="2022" name="Int. J. Syst. Evol. Microbiol.">
        <title>Pseudomonas aegrilactucae sp. nov. and Pseudomonas morbosilactucae sp. nov., pathogens causing bacterial rot of lettuce in Japan.</title>
        <authorList>
            <person name="Sawada H."/>
            <person name="Fujikawa T."/>
            <person name="Satou M."/>
        </authorList>
    </citation>
    <scope>NUCLEOTIDE SEQUENCE [LARGE SCALE GENOMIC DNA]</scope>
    <source>
        <strain evidence="2 3">MAFF 302030</strain>
    </source>
</reference>
<feature type="transmembrane region" description="Helical" evidence="1">
    <location>
        <begin position="150"/>
        <end position="166"/>
    </location>
</feature>
<protein>
    <submittedName>
        <fullName evidence="2">Pr6Pr family membrane protein</fullName>
    </submittedName>
</protein>
<dbReference type="EMBL" id="JALQCW010000056">
    <property type="protein sequence ID" value="MCK9800014.1"/>
    <property type="molecule type" value="Genomic_DNA"/>
</dbReference>
<comment type="caution">
    <text evidence="2">The sequence shown here is derived from an EMBL/GenBank/DDBJ whole genome shotgun (WGS) entry which is preliminary data.</text>
</comment>
<name>A0A9X1YXY5_9PSED</name>
<evidence type="ECO:0000256" key="1">
    <source>
        <dbReference type="SAM" id="Phobius"/>
    </source>
</evidence>
<sequence>MRVAALRAIPGKHGLIAGAAVLGWLGLTVQLYLILLLRWSADASLLGGLVNFFSFFTVLSNTLVATVLTCALNLRISRGQQFLLQPWVSSGIAASILLVGLAYSLLLRHLWHPQGWQWLADELLHDVMPLLFLVYWWCCVPKGKLRLRHIGVWMLYPMLYFAYLLLRGRLLGLYPYPFIAVDKLGYPQVLLNALGILAGFVLVSLVLLGIDRWLGHRRPIP</sequence>
<proteinExistence type="predicted"/>
<gene>
    <name evidence="2" type="ORF">M1B34_20495</name>
</gene>
<keyword evidence="1" id="KW-0812">Transmembrane</keyword>